<feature type="domain" description="FAD dependent oxidoreductase" evidence="3">
    <location>
        <begin position="11"/>
        <end position="368"/>
    </location>
</feature>
<dbReference type="Gene3D" id="3.50.50.60">
    <property type="entry name" value="FAD/NAD(P)-binding domain"/>
    <property type="match status" value="1"/>
</dbReference>
<dbReference type="EMBL" id="PVNK01000094">
    <property type="protein sequence ID" value="PRQ03309.1"/>
    <property type="molecule type" value="Genomic_DNA"/>
</dbReference>
<dbReference type="InterPro" id="IPR029043">
    <property type="entry name" value="GcvT/YgfZ_C"/>
</dbReference>
<dbReference type="SUPFAM" id="SSF103025">
    <property type="entry name" value="Folate-binding domain"/>
    <property type="match status" value="1"/>
</dbReference>
<name>A0A2S9YDX5_9BACT</name>
<keyword evidence="2" id="KW-1133">Transmembrane helix</keyword>
<accession>A0A2S9YDX5</accession>
<keyword evidence="2" id="KW-0812">Transmembrane</keyword>
<gene>
    <name evidence="7" type="primary">mlr</name>
    <name evidence="7" type="ORF">ENSA5_16990</name>
</gene>
<dbReference type="RefSeq" id="WP_106391152.1">
    <property type="nucleotide sequence ID" value="NZ_PVNK01000094.1"/>
</dbReference>
<dbReference type="PANTHER" id="PTHR43757">
    <property type="entry name" value="AMINOMETHYLTRANSFERASE"/>
    <property type="match status" value="1"/>
</dbReference>
<evidence type="ECO:0000313" key="8">
    <source>
        <dbReference type="Proteomes" id="UP000237968"/>
    </source>
</evidence>
<dbReference type="Pfam" id="PF01571">
    <property type="entry name" value="GCV_T"/>
    <property type="match status" value="1"/>
</dbReference>
<comment type="similarity">
    <text evidence="1">Belongs to the GcvT family.</text>
</comment>
<sequence>MSPPDLPQRARVVVIGGGIIGCSVAYHLAHMGEKDVVVLERDRLTSGTTWHAAGLMVCFGSTSETSTEMRLYTRDLYSRLEAETGQSTGFAPIGFIEVAADRDRLEEYRRVSAFNRHCGVDVHEISAREVKELFPLARTDDILAGFYVKEDGRVNPVDVTMALAKGARMQGARVIEGVPVTGVTTRRGAVTGVDTAYGHIEAEVVVNCAGMWARQLAARAGVNAPLQSAEHYYLITDTIPGLSSQWPVLEDPGSYGYFREEGGGLMIGLFEPVCAPWKVEGVPEDFSFGTLPPDWDRMGPYLEQAMSRVPVSVDTGVKLFFCGPESFTPDLAPVVGEAPELKNYFVAAGLNSIGILTGGGLGRVLAHWILTGRPDVDVTYMNIDRLHRYQSNPEYRATRTVESLGMVYRCHYPTRSLLTARGAKTSAFHDRLAARGAYFRDVSGWEGADWYAPQVDRQPDGQLVPPDPGPLSWGRQAWFPHWAAEHRAAREGVVIMDMSFMAKFLVQGRDAARLLETLSANRVAAKPGRITYTQWLNEDGKLEADLTVIKFDDERFMVVASDTAHRHVETWMRRHIAADAHVFVTDVTSGYAQLNVQGPRSRELLSAVTSRDMSNAGFPFRSVAEIDIGYARVICVRITYLGELGYELYIPTEQATHVYDRVVAAGEPLGLRHAGLKALASLRMEKAYRDYGHDIDNTDTVLEAGLGFAVRLKKKGGFIGRDAVLAQKQQGPLRKQLVQILVEDPEPMMFHAELVLRDGVVLGYIRAASYGHTLGGAVGLAMIEAEVPIDQAFLDAGTWEVEIADRRYPARASLAPLYDPTMTRVKA</sequence>
<dbReference type="InterPro" id="IPR006222">
    <property type="entry name" value="GCVT_N"/>
</dbReference>
<dbReference type="Proteomes" id="UP000237968">
    <property type="component" value="Unassembled WGS sequence"/>
</dbReference>
<dbReference type="Gene3D" id="3.30.1360.120">
    <property type="entry name" value="Probable tRNA modification gtpase trme, domain 1"/>
    <property type="match status" value="1"/>
</dbReference>
<proteinExistence type="inferred from homology"/>
<dbReference type="PANTHER" id="PTHR43757:SF15">
    <property type="entry name" value="PYRUVATE DEHYDROGENASE PHOSPHATASE REGULATORY SUBUNIT, MITOCHONDRIAL-LIKE"/>
    <property type="match status" value="1"/>
</dbReference>
<dbReference type="EC" id="1.5.3.19" evidence="7"/>
<evidence type="ECO:0000256" key="1">
    <source>
        <dbReference type="ARBA" id="ARBA00008609"/>
    </source>
</evidence>
<keyword evidence="2" id="KW-0472">Membrane</keyword>
<organism evidence="7 8">
    <name type="scientific">Enhygromyxa salina</name>
    <dbReference type="NCBI Taxonomy" id="215803"/>
    <lineage>
        <taxon>Bacteria</taxon>
        <taxon>Pseudomonadati</taxon>
        <taxon>Myxococcota</taxon>
        <taxon>Polyangia</taxon>
        <taxon>Nannocystales</taxon>
        <taxon>Nannocystaceae</taxon>
        <taxon>Enhygromyxa</taxon>
    </lineage>
</organism>
<protein>
    <submittedName>
        <fullName evidence="7">4-methylaminobutanoate oxidase</fullName>
        <ecNumber evidence="7">1.5.3.19</ecNumber>
    </submittedName>
</protein>
<dbReference type="InterPro" id="IPR036188">
    <property type="entry name" value="FAD/NAD-bd_sf"/>
</dbReference>
<dbReference type="GO" id="GO:0102317">
    <property type="term" value="F:4-methylaminobutyrate oxidase (demethylating) activity"/>
    <property type="evidence" value="ECO:0007669"/>
    <property type="project" value="UniProtKB-EC"/>
</dbReference>
<evidence type="ECO:0000259" key="4">
    <source>
        <dbReference type="Pfam" id="PF01571"/>
    </source>
</evidence>
<evidence type="ECO:0000259" key="3">
    <source>
        <dbReference type="Pfam" id="PF01266"/>
    </source>
</evidence>
<dbReference type="Gene3D" id="3.30.70.1400">
    <property type="entry name" value="Aminomethyltransferase beta-barrel domains"/>
    <property type="match status" value="1"/>
</dbReference>
<keyword evidence="7" id="KW-0560">Oxidoreductase</keyword>
<dbReference type="Gene3D" id="2.40.30.110">
    <property type="entry name" value="Aminomethyltransferase beta-barrel domains"/>
    <property type="match status" value="1"/>
</dbReference>
<dbReference type="AlphaFoldDB" id="A0A2S9YDX5"/>
<dbReference type="Pfam" id="PF16350">
    <property type="entry name" value="FAO_M"/>
    <property type="match status" value="1"/>
</dbReference>
<keyword evidence="8" id="KW-1185">Reference proteome</keyword>
<evidence type="ECO:0000259" key="6">
    <source>
        <dbReference type="Pfam" id="PF16350"/>
    </source>
</evidence>
<evidence type="ECO:0000313" key="7">
    <source>
        <dbReference type="EMBL" id="PRQ03309.1"/>
    </source>
</evidence>
<dbReference type="InterPro" id="IPR032503">
    <property type="entry name" value="FAO_M"/>
</dbReference>
<evidence type="ECO:0000256" key="2">
    <source>
        <dbReference type="SAM" id="Phobius"/>
    </source>
</evidence>
<dbReference type="InterPro" id="IPR013977">
    <property type="entry name" value="GcvT_C"/>
</dbReference>
<dbReference type="Pfam" id="PF01266">
    <property type="entry name" value="DAO"/>
    <property type="match status" value="1"/>
</dbReference>
<dbReference type="Gene3D" id="3.30.9.10">
    <property type="entry name" value="D-Amino Acid Oxidase, subunit A, domain 2"/>
    <property type="match status" value="1"/>
</dbReference>
<feature type="domain" description="GCVT N-terminal" evidence="4">
    <location>
        <begin position="428"/>
        <end position="714"/>
    </location>
</feature>
<dbReference type="Pfam" id="PF08669">
    <property type="entry name" value="GCV_T_C"/>
    <property type="match status" value="1"/>
</dbReference>
<dbReference type="SUPFAM" id="SSF101790">
    <property type="entry name" value="Aminomethyltransferase beta-barrel domain"/>
    <property type="match status" value="1"/>
</dbReference>
<dbReference type="InterPro" id="IPR006076">
    <property type="entry name" value="FAD-dep_OxRdtase"/>
</dbReference>
<feature type="domain" description="Aminomethyltransferase C-terminal" evidence="5">
    <location>
        <begin position="735"/>
        <end position="819"/>
    </location>
</feature>
<dbReference type="SUPFAM" id="SSF54373">
    <property type="entry name" value="FAD-linked reductases, C-terminal domain"/>
    <property type="match status" value="1"/>
</dbReference>
<feature type="domain" description="FAD dependent oxidoreductase central" evidence="6">
    <location>
        <begin position="371"/>
        <end position="426"/>
    </location>
</feature>
<dbReference type="InterPro" id="IPR027266">
    <property type="entry name" value="TrmE/GcvT-like"/>
</dbReference>
<dbReference type="InterPro" id="IPR028896">
    <property type="entry name" value="GcvT/YgfZ/DmdA"/>
</dbReference>
<comment type="caution">
    <text evidence="7">The sequence shown here is derived from an EMBL/GenBank/DDBJ whole genome shotgun (WGS) entry which is preliminary data.</text>
</comment>
<dbReference type="SUPFAM" id="SSF51905">
    <property type="entry name" value="FAD/NAD(P)-binding domain"/>
    <property type="match status" value="1"/>
</dbReference>
<reference evidence="7 8" key="1">
    <citation type="submission" date="2018-03" db="EMBL/GenBank/DDBJ databases">
        <title>Draft Genome Sequences of the Obligatory Marine Myxobacteria Enhygromyxa salina SWB005.</title>
        <authorList>
            <person name="Poehlein A."/>
            <person name="Moghaddam J.A."/>
            <person name="Harms H."/>
            <person name="Alanjari M."/>
            <person name="Koenig G.M."/>
            <person name="Daniel R."/>
            <person name="Schaeberle T.F."/>
        </authorList>
    </citation>
    <scope>NUCLEOTIDE SEQUENCE [LARGE SCALE GENOMIC DNA]</scope>
    <source>
        <strain evidence="7 8">SWB005</strain>
    </source>
</reference>
<evidence type="ECO:0000259" key="5">
    <source>
        <dbReference type="Pfam" id="PF08669"/>
    </source>
</evidence>
<dbReference type="OrthoDB" id="9806257at2"/>
<feature type="transmembrane region" description="Helical" evidence="2">
    <location>
        <begin position="12"/>
        <end position="29"/>
    </location>
</feature>